<dbReference type="InterPro" id="IPR017923">
    <property type="entry name" value="TFIIS_N"/>
</dbReference>
<dbReference type="GO" id="GO:0005634">
    <property type="term" value="C:nucleus"/>
    <property type="evidence" value="ECO:0007669"/>
    <property type="project" value="UniProtKB-SubCell"/>
</dbReference>
<dbReference type="Gene3D" id="1.20.930.10">
    <property type="entry name" value="Conserved domain common to transcription factors TFIIS, elongin A, CRSP70"/>
    <property type="match status" value="1"/>
</dbReference>
<evidence type="ECO:0000313" key="4">
    <source>
        <dbReference type="Proteomes" id="UP000887565"/>
    </source>
</evidence>
<dbReference type="InterPro" id="IPR035441">
    <property type="entry name" value="TFIIS/LEDGF_dom_sf"/>
</dbReference>
<dbReference type="PANTHER" id="PTHR46557:SF1">
    <property type="entry name" value="SERINE_THREONINE-PROTEIN PHOSPHATASE 1 REGULATORY SUBUNIT 10"/>
    <property type="match status" value="1"/>
</dbReference>
<feature type="region of interest" description="Disordered" evidence="2">
    <location>
        <begin position="283"/>
        <end position="314"/>
    </location>
</feature>
<organism evidence="4 5">
    <name type="scientific">Romanomermis culicivorax</name>
    <name type="common">Nematode worm</name>
    <dbReference type="NCBI Taxonomy" id="13658"/>
    <lineage>
        <taxon>Eukaryota</taxon>
        <taxon>Metazoa</taxon>
        <taxon>Ecdysozoa</taxon>
        <taxon>Nematoda</taxon>
        <taxon>Enoplea</taxon>
        <taxon>Dorylaimia</taxon>
        <taxon>Mermithida</taxon>
        <taxon>Mermithoidea</taxon>
        <taxon>Mermithidae</taxon>
        <taxon>Romanomermis</taxon>
    </lineage>
</organism>
<dbReference type="GO" id="GO:0008157">
    <property type="term" value="F:protein phosphatase 1 binding"/>
    <property type="evidence" value="ECO:0007669"/>
    <property type="project" value="TreeGrafter"/>
</dbReference>
<feature type="compositionally biased region" description="Polar residues" evidence="2">
    <location>
        <begin position="562"/>
        <end position="579"/>
    </location>
</feature>
<feature type="compositionally biased region" description="Pro residues" evidence="2">
    <location>
        <begin position="481"/>
        <end position="497"/>
    </location>
</feature>
<dbReference type="PROSITE" id="PS51319">
    <property type="entry name" value="TFIIS_N"/>
    <property type="match status" value="1"/>
</dbReference>
<dbReference type="WBParaSite" id="nRc.2.0.1.t36102-RA">
    <property type="protein sequence ID" value="nRc.2.0.1.t36102-RA"/>
    <property type="gene ID" value="nRc.2.0.1.g36102"/>
</dbReference>
<dbReference type="GO" id="GO:0000785">
    <property type="term" value="C:chromatin"/>
    <property type="evidence" value="ECO:0007669"/>
    <property type="project" value="TreeGrafter"/>
</dbReference>
<dbReference type="PANTHER" id="PTHR46557">
    <property type="entry name" value="SERINE/THREONINE-PROTEIN PHOSPHATASE 1 REGULATORY SUBUNIT 10-RELATED"/>
    <property type="match status" value="1"/>
</dbReference>
<protein>
    <submittedName>
        <fullName evidence="5">TFIIS N-terminal domain-containing protein</fullName>
    </submittedName>
</protein>
<proteinExistence type="predicted"/>
<name>A0A915KBL2_ROMCU</name>
<feature type="domain" description="TFIIS N-terminal" evidence="3">
    <location>
        <begin position="78"/>
        <end position="153"/>
    </location>
</feature>
<evidence type="ECO:0000256" key="2">
    <source>
        <dbReference type="SAM" id="MobiDB-lite"/>
    </source>
</evidence>
<evidence type="ECO:0000313" key="5">
    <source>
        <dbReference type="WBParaSite" id="nRc.2.0.1.t36102-RA"/>
    </source>
</evidence>
<evidence type="ECO:0000256" key="1">
    <source>
        <dbReference type="PROSITE-ProRule" id="PRU00649"/>
    </source>
</evidence>
<feature type="region of interest" description="Disordered" evidence="2">
    <location>
        <begin position="474"/>
        <end position="497"/>
    </location>
</feature>
<evidence type="ECO:0000259" key="3">
    <source>
        <dbReference type="PROSITE" id="PS51319"/>
    </source>
</evidence>
<feature type="compositionally biased region" description="Polar residues" evidence="2">
    <location>
        <begin position="531"/>
        <end position="554"/>
    </location>
</feature>
<dbReference type="GO" id="GO:0072357">
    <property type="term" value="C:PTW/PP1 phosphatase complex"/>
    <property type="evidence" value="ECO:0007669"/>
    <property type="project" value="TreeGrafter"/>
</dbReference>
<accession>A0A915KBL2</accession>
<feature type="region of interest" description="Disordered" evidence="2">
    <location>
        <begin position="519"/>
        <end position="584"/>
    </location>
</feature>
<dbReference type="Proteomes" id="UP000887565">
    <property type="component" value="Unplaced"/>
</dbReference>
<dbReference type="Pfam" id="PF08711">
    <property type="entry name" value="Med26"/>
    <property type="match status" value="1"/>
</dbReference>
<keyword evidence="4" id="KW-1185">Reference proteome</keyword>
<keyword evidence="1" id="KW-0539">Nucleus</keyword>
<dbReference type="AlphaFoldDB" id="A0A915KBL2"/>
<reference evidence="5" key="1">
    <citation type="submission" date="2022-11" db="UniProtKB">
        <authorList>
            <consortium name="WormBaseParasite"/>
        </authorList>
    </citation>
    <scope>IDENTIFICATION</scope>
</reference>
<feature type="compositionally biased region" description="Polar residues" evidence="2">
    <location>
        <begin position="285"/>
        <end position="297"/>
    </location>
</feature>
<comment type="subcellular location">
    <subcellularLocation>
        <location evidence="1">Nucleus</location>
    </subcellularLocation>
</comment>
<dbReference type="SUPFAM" id="SSF47676">
    <property type="entry name" value="Conserved domain common to transcription factors TFIIS, elongin A, CRSP70"/>
    <property type="match status" value="1"/>
</dbReference>
<sequence length="703" mass="78544">MACYVMEATVVDPQHILDTNANILDNYGGIGSLKYCRKFVKLSENCSSLVQRCVYLNILNATPSEEVRQEILAAGAWNVLHDWLKESEVENIWPFVKELLKTFIQFPLTIELLKLNNIPKIIRRLSKRLDVDSEIRDLAADIVLIWKDIIVDEKAINQYQQPFTSIGTKLKKKRFGLKMLHDRNSLNIFSSIDPNIDLEEEIDEYSPPVEPPPTLTISVSNGNGGSDDVVVLEEEKSDDTVKKLSKPTKASLKSFSPPRNIERKHKKLDAKQHVNLFDKLKAAKSSPTIRNTPSTETAVAKGAPPPSKTFSSKFRPTGFETDLEAPQPLKKFKIPKKVDGLAKIQTNGAQALSIPEPLKPRPTPSEVIKATVQKRTLSSTIIKNNIGYSKPSVTAIGQQTPVENTLVNREYCTISSPSVKTVPVLPPIVVKEEPAEQSKQKRLKMSPPPNLEPVAIQAQAQLVSADVAAPVSSLNVTSPLPVSPVPAPATKPKPMPPKQIQLIESDIFMAALEGTSTQKAPLIRKKKNLPKTANGNVQMSQSASSSTGTDTSKAVSAKRPSIDQQLSDEPNFSTNNSENDSGRKRVRWAKENELVKVQLFEVDEINVNRLKLQGDYKHCEMLRERAYMEQKRRQNMGDEKEWKLVPVDGLTSLINYGSKSNERDIQAERQKSILAEVFLPECWKKQKIKRKNVNKNDGIRENR</sequence>